<keyword evidence="2" id="KW-1003">Cell membrane</keyword>
<evidence type="ECO:0000256" key="3">
    <source>
        <dbReference type="ARBA" id="ARBA00022692"/>
    </source>
</evidence>
<dbReference type="InterPro" id="IPR038078">
    <property type="entry name" value="PhoU-like_sf"/>
</dbReference>
<dbReference type="GO" id="GO:0044341">
    <property type="term" value="P:sodium-dependent phosphate transport"/>
    <property type="evidence" value="ECO:0007669"/>
    <property type="project" value="InterPro"/>
</dbReference>
<evidence type="ECO:0000256" key="2">
    <source>
        <dbReference type="ARBA" id="ARBA00022475"/>
    </source>
</evidence>
<proteinExistence type="predicted"/>
<feature type="transmembrane region" description="Helical" evidence="6">
    <location>
        <begin position="90"/>
        <end position="115"/>
    </location>
</feature>
<comment type="subcellular location">
    <subcellularLocation>
        <location evidence="1">Cell membrane</location>
        <topology evidence="1">Multi-pass membrane protein</topology>
    </subcellularLocation>
</comment>
<dbReference type="InterPro" id="IPR003841">
    <property type="entry name" value="Na/Pi_transpt"/>
</dbReference>
<evidence type="ECO:0000313" key="9">
    <source>
        <dbReference type="Proteomes" id="UP000001916"/>
    </source>
</evidence>
<feature type="transmembrane region" description="Helical" evidence="6">
    <location>
        <begin position="232"/>
        <end position="252"/>
    </location>
</feature>
<reference evidence="8 9" key="1">
    <citation type="journal article" date="2010" name="Stand. Genomic Sci.">
        <title>Complete genome sequence of Meiothermus silvanus type strain (VI-R2).</title>
        <authorList>
            <person name="Sikorski J."/>
            <person name="Tindall B.J."/>
            <person name="Lowry S."/>
            <person name="Lucas S."/>
            <person name="Nolan M."/>
            <person name="Copeland A."/>
            <person name="Glavina Del Rio T."/>
            <person name="Tice H."/>
            <person name="Cheng J.F."/>
            <person name="Han C."/>
            <person name="Pitluck S."/>
            <person name="Liolios K."/>
            <person name="Ivanova N."/>
            <person name="Mavromatis K."/>
            <person name="Mikhailova N."/>
            <person name="Pati A."/>
            <person name="Goodwin L."/>
            <person name="Chen A."/>
            <person name="Palaniappan K."/>
            <person name="Land M."/>
            <person name="Hauser L."/>
            <person name="Chang Y.J."/>
            <person name="Jeffries C.D."/>
            <person name="Rohde M."/>
            <person name="Goker M."/>
            <person name="Woyke T."/>
            <person name="Bristow J."/>
            <person name="Eisen J.A."/>
            <person name="Markowitz V."/>
            <person name="Hugenholtz P."/>
            <person name="Kyrpides N.C."/>
            <person name="Klenk H.P."/>
            <person name="Lapidus A."/>
        </authorList>
    </citation>
    <scope>NUCLEOTIDE SEQUENCE [LARGE SCALE GENOMIC DNA]</scope>
    <source>
        <strain evidence="9">ATCC 700542 / DSM 9946 / VI-R2</strain>
    </source>
</reference>
<evidence type="ECO:0000313" key="8">
    <source>
        <dbReference type="EMBL" id="ADH63826.1"/>
    </source>
</evidence>
<dbReference type="eggNOG" id="COG1283">
    <property type="taxonomic scope" value="Bacteria"/>
</dbReference>
<gene>
    <name evidence="8" type="ordered locus">Mesil_1951</name>
</gene>
<feature type="transmembrane region" description="Helical" evidence="6">
    <location>
        <begin position="198"/>
        <end position="220"/>
    </location>
</feature>
<dbReference type="AlphaFoldDB" id="D7BGL0"/>
<evidence type="ECO:0000256" key="1">
    <source>
        <dbReference type="ARBA" id="ARBA00004651"/>
    </source>
</evidence>
<dbReference type="KEGG" id="msv:Mesil_1951"/>
<evidence type="ECO:0000256" key="4">
    <source>
        <dbReference type="ARBA" id="ARBA00022989"/>
    </source>
</evidence>
<keyword evidence="5 6" id="KW-0472">Membrane</keyword>
<accession>D7BGL0</accession>
<dbReference type="Proteomes" id="UP000001916">
    <property type="component" value="Chromosome"/>
</dbReference>
<dbReference type="NCBIfam" id="NF037997">
    <property type="entry name" value="Na_Pi_symport"/>
    <property type="match status" value="1"/>
</dbReference>
<dbReference type="Pfam" id="PF02690">
    <property type="entry name" value="Na_Pi_cotrans"/>
    <property type="match status" value="1"/>
</dbReference>
<dbReference type="Pfam" id="PF01895">
    <property type="entry name" value="PhoU"/>
    <property type="match status" value="1"/>
</dbReference>
<keyword evidence="4 6" id="KW-1133">Transmembrane helix</keyword>
<evidence type="ECO:0000259" key="7">
    <source>
        <dbReference type="Pfam" id="PF01895"/>
    </source>
</evidence>
<feature type="transmembrane region" description="Helical" evidence="6">
    <location>
        <begin position="272"/>
        <end position="292"/>
    </location>
</feature>
<dbReference type="OrthoDB" id="31028at2"/>
<dbReference type="STRING" id="526227.Mesil_1951"/>
<name>D7BGL0_ALLS1</name>
<sequence length="536" mass="56241">MLIALGGLAILILGLKLLSEALSALLGGSARRILTAATANPLRAWLAGVVVGALSLNSSALSLTAIGLAEAGITPFATALVLGLAAKAGATVALQLAATPLSAVALPIVGVGYLLSLWSKAKSWGEMLIGLGLLLLGINLMVQNLLPAMGSELFRLVRQSLEANPLGLWVLGFALAALLGSANAVAALALALVGAKALTLAGALALMLGGGAGSGFLLVLTRPSGAPLGRRIAWAHVGWKTLLSGIFLLLMGPFASVSQGMAGALGLGVGGAVVQAHTLYHLLASLLVLPLLRPLEALMHRLIPDTAQTVSPKYLSTEALTSRELASSLALREVSRVGDQLAQMLAETVRILSDGHGNAAEVARREEKVDQLTRAVVLYLSELSSRHPGEAPLMLMIAASEIEHMGDQVRRILRMQNKLYQQHLEFSSEGRAELAAAAERTYQRLRLALAALATRNTALADQVLAERQEMERYLLDLRRSHLLRLERGRVESKATTLAHLDLLIVLEELDQSLTRLAALARDLDTPALGGHSPAPG</sequence>
<dbReference type="RefSeq" id="WP_013158379.1">
    <property type="nucleotide sequence ID" value="NC_014212.1"/>
</dbReference>
<organism evidence="8 9">
    <name type="scientific">Allomeiothermus silvanus (strain ATCC 700542 / DSM 9946 / NBRC 106475 / NCIMB 13440 / VI-R2)</name>
    <name type="common">Thermus silvanus</name>
    <dbReference type="NCBI Taxonomy" id="526227"/>
    <lineage>
        <taxon>Bacteria</taxon>
        <taxon>Thermotogati</taxon>
        <taxon>Deinococcota</taxon>
        <taxon>Deinococci</taxon>
        <taxon>Thermales</taxon>
        <taxon>Thermaceae</taxon>
        <taxon>Allomeiothermus</taxon>
    </lineage>
</organism>
<dbReference type="InterPro" id="IPR026022">
    <property type="entry name" value="PhoU_dom"/>
</dbReference>
<keyword evidence="3 6" id="KW-0812">Transmembrane</keyword>
<feature type="transmembrane region" description="Helical" evidence="6">
    <location>
        <begin position="166"/>
        <end position="192"/>
    </location>
</feature>
<dbReference type="SUPFAM" id="SSF109755">
    <property type="entry name" value="PhoU-like"/>
    <property type="match status" value="1"/>
</dbReference>
<dbReference type="GO" id="GO:0005436">
    <property type="term" value="F:sodium:phosphate symporter activity"/>
    <property type="evidence" value="ECO:0007669"/>
    <property type="project" value="InterPro"/>
</dbReference>
<dbReference type="PANTHER" id="PTHR10010:SF46">
    <property type="entry name" value="SODIUM-DEPENDENT PHOSPHATE TRANSPORT PROTEIN 2B"/>
    <property type="match status" value="1"/>
</dbReference>
<dbReference type="EMBL" id="CP002042">
    <property type="protein sequence ID" value="ADH63826.1"/>
    <property type="molecule type" value="Genomic_DNA"/>
</dbReference>
<evidence type="ECO:0000256" key="6">
    <source>
        <dbReference type="SAM" id="Phobius"/>
    </source>
</evidence>
<dbReference type="HOGENOM" id="CLU_025623_2_0_0"/>
<evidence type="ECO:0000256" key="5">
    <source>
        <dbReference type="ARBA" id="ARBA00023136"/>
    </source>
</evidence>
<dbReference type="PANTHER" id="PTHR10010">
    <property type="entry name" value="SOLUTE CARRIER FAMILY 34 SODIUM PHOSPHATE , MEMBER 2-RELATED"/>
    <property type="match status" value="1"/>
</dbReference>
<dbReference type="GO" id="GO:0005886">
    <property type="term" value="C:plasma membrane"/>
    <property type="evidence" value="ECO:0007669"/>
    <property type="project" value="UniProtKB-SubCell"/>
</dbReference>
<protein>
    <submittedName>
        <fullName evidence="8">PhoU family protein</fullName>
    </submittedName>
</protein>
<feature type="transmembrane region" description="Helical" evidence="6">
    <location>
        <begin position="127"/>
        <end position="146"/>
    </location>
</feature>
<keyword evidence="9" id="KW-1185">Reference proteome</keyword>
<dbReference type="Gene3D" id="1.20.58.220">
    <property type="entry name" value="Phosphate transport system protein phou homolog 2, domain 2"/>
    <property type="match status" value="1"/>
</dbReference>
<feature type="domain" description="PhoU" evidence="7">
    <location>
        <begin position="334"/>
        <end position="413"/>
    </location>
</feature>